<dbReference type="InterPro" id="IPR057091">
    <property type="entry name" value="NDC80_loop"/>
</dbReference>
<feature type="compositionally biased region" description="Polar residues" evidence="12">
    <location>
        <begin position="67"/>
        <end position="94"/>
    </location>
</feature>
<evidence type="ECO:0000256" key="1">
    <source>
        <dbReference type="ARBA" id="ARBA00007050"/>
    </source>
</evidence>
<name>A0A1Y2FT79_PROLT</name>
<evidence type="ECO:0000259" key="13">
    <source>
        <dbReference type="Pfam" id="PF03801"/>
    </source>
</evidence>
<dbReference type="GO" id="GO:0051315">
    <property type="term" value="P:attachment of mitotic spindle microtubules to kinetochore"/>
    <property type="evidence" value="ECO:0007669"/>
    <property type="project" value="UniProtKB-UniRule"/>
</dbReference>
<dbReference type="Pfam" id="PF18077">
    <property type="entry name" value="DUF5595"/>
    <property type="match status" value="1"/>
</dbReference>
<dbReference type="InterPro" id="IPR005550">
    <property type="entry name" value="Kinetochore_Ndc80"/>
</dbReference>
<keyword evidence="9 10" id="KW-0137">Centromere</keyword>
<feature type="coiled-coil region" evidence="11">
    <location>
        <begin position="526"/>
        <end position="585"/>
    </location>
</feature>
<dbReference type="RefSeq" id="XP_040727653.1">
    <property type="nucleotide sequence ID" value="XM_040868515.1"/>
</dbReference>
<evidence type="ECO:0000313" key="17">
    <source>
        <dbReference type="Proteomes" id="UP000193685"/>
    </source>
</evidence>
<dbReference type="GeneID" id="63785114"/>
<dbReference type="InterPro" id="IPR038273">
    <property type="entry name" value="Ndc80_sf"/>
</dbReference>
<feature type="region of interest" description="Disordered" evidence="12">
    <location>
        <begin position="1"/>
        <end position="127"/>
    </location>
</feature>
<dbReference type="Proteomes" id="UP000193685">
    <property type="component" value="Unassembled WGS sequence"/>
</dbReference>
<accession>A0A1Y2FT79</accession>
<evidence type="ECO:0000256" key="11">
    <source>
        <dbReference type="SAM" id="Coils"/>
    </source>
</evidence>
<keyword evidence="8 10" id="KW-0131">Cell cycle</keyword>
<keyword evidence="2 10" id="KW-0158">Chromosome</keyword>
<evidence type="ECO:0000256" key="10">
    <source>
        <dbReference type="RuleBase" id="RU368072"/>
    </source>
</evidence>
<evidence type="ECO:0000256" key="7">
    <source>
        <dbReference type="ARBA" id="ARBA00023242"/>
    </source>
</evidence>
<dbReference type="OrthoDB" id="7459479at2759"/>
<evidence type="ECO:0000259" key="14">
    <source>
        <dbReference type="Pfam" id="PF18077"/>
    </source>
</evidence>
<feature type="domain" description="Kinetochore protein NDC80 loop region" evidence="15">
    <location>
        <begin position="406"/>
        <end position="644"/>
    </location>
</feature>
<feature type="domain" description="Kinetochore protein Ndc80 CH" evidence="13">
    <location>
        <begin position="88"/>
        <end position="240"/>
    </location>
</feature>
<keyword evidence="3 10" id="KW-0132">Cell division</keyword>
<keyword evidence="6 11" id="KW-0175">Coiled coil</keyword>
<keyword evidence="5 10" id="KW-0995">Kinetochore</keyword>
<dbReference type="GO" id="GO:0031262">
    <property type="term" value="C:Ndc80 complex"/>
    <property type="evidence" value="ECO:0007669"/>
    <property type="project" value="UniProtKB-UniRule"/>
</dbReference>
<dbReference type="InterPro" id="IPR040967">
    <property type="entry name" value="DUF5595"/>
</dbReference>
<organism evidence="16 17">
    <name type="scientific">Protomyces lactucae-debilis</name>
    <dbReference type="NCBI Taxonomy" id="2754530"/>
    <lineage>
        <taxon>Eukaryota</taxon>
        <taxon>Fungi</taxon>
        <taxon>Dikarya</taxon>
        <taxon>Ascomycota</taxon>
        <taxon>Taphrinomycotina</taxon>
        <taxon>Taphrinomycetes</taxon>
        <taxon>Taphrinales</taxon>
        <taxon>Protomycetaceae</taxon>
        <taxon>Protomyces</taxon>
    </lineage>
</organism>
<evidence type="ECO:0000256" key="3">
    <source>
        <dbReference type="ARBA" id="ARBA00022618"/>
    </source>
</evidence>
<keyword evidence="7 10" id="KW-0539">Nucleus</keyword>
<feature type="coiled-coil region" evidence="11">
    <location>
        <begin position="292"/>
        <end position="319"/>
    </location>
</feature>
<keyword evidence="4 10" id="KW-0498">Mitosis</keyword>
<sequence length="659" mass="74450">MEPGRRKTLSQLDTNHISAIPQPSARKASHHRASQIAVAPTYNNNNTANPHHHRQSSHGEGRLSYAALSTSQGHGASTISAAPATTGQRRSSVYASAGGHGHRNSSMGNMGFLSQNASQAPNKDPRPIRDKLFKETAVRKITEYLEKARFSQSVGPKTFTQPTQKEFVSIFQFLYLQLDPNFQFIKKIEEDVITCIKTIKYPFADSITRSQLAAVGSPHSWPGMLAMLVWMVELLNMMDALFNGELDVAEDNNADKIYYNHYLKEAYRVFLAGGDDFDEVEQELGRAWTGLNAHLVTDIERLRQENAVLAQELKSLNASQPPLKTLQNERDVLISDRTKFKDYIQRLDQKREKLVHINEKIREQLLEAEQEIQQLQSRKAEFQEIVDKQDISATDVEKMTSEQETLKKSLEAASVQLHQLSTLVLEKEKLAQAKLDNVHKAIQAYNTLGYQVGVMPETAENAGGIKFEVELSLPEHDRDWLHVRPDQLIRNDLRNQIKPALAQLRQDLGTRVHEHQDEQIRLGEMLDQVNEGLSDKQEELEALEAKLNATIEQYNEIKDTATAEQAELNAQAEATERELNKMRNKMRTGLVKLDQQQQSVTLEYDKLVGEANTLREGLVRDVVKTLDEVIQFKLHIQTCLGQLEAEVEDATDQDVVGAV</sequence>
<evidence type="ECO:0000256" key="12">
    <source>
        <dbReference type="SAM" id="MobiDB-lite"/>
    </source>
</evidence>
<feature type="compositionally biased region" description="Low complexity" evidence="12">
    <location>
        <begin position="39"/>
        <end position="49"/>
    </location>
</feature>
<comment type="function">
    <text evidence="10">Acts as a component of the essential kinetochore-associated NDC80 complex, which is required for chromosome segregation and spindle checkpoint activity.</text>
</comment>
<dbReference type="InterPro" id="IPR055260">
    <property type="entry name" value="Ndc80_CH"/>
</dbReference>
<protein>
    <recommendedName>
        <fullName evidence="10">Kinetochore protein NDC80</fullName>
    </recommendedName>
</protein>
<dbReference type="PANTHER" id="PTHR10643">
    <property type="entry name" value="KINETOCHORE PROTEIN NDC80"/>
    <property type="match status" value="1"/>
</dbReference>
<keyword evidence="17" id="KW-1185">Reference proteome</keyword>
<dbReference type="AlphaFoldDB" id="A0A1Y2FT79"/>
<dbReference type="FunFam" id="1.10.418.30:FF:000001">
    <property type="entry name" value="Probable kinetochore protein ndc80"/>
    <property type="match status" value="1"/>
</dbReference>
<evidence type="ECO:0000256" key="2">
    <source>
        <dbReference type="ARBA" id="ARBA00022454"/>
    </source>
</evidence>
<evidence type="ECO:0000259" key="15">
    <source>
        <dbReference type="Pfam" id="PF24487"/>
    </source>
</evidence>
<dbReference type="STRING" id="56484.A0A1Y2FT79"/>
<dbReference type="Gene3D" id="1.10.418.30">
    <property type="entry name" value="Ncd80 complex, Ncd80 subunit"/>
    <property type="match status" value="1"/>
</dbReference>
<comment type="subcellular location">
    <subcellularLocation>
        <location evidence="10">Chromosome</location>
        <location evidence="10">Centromere</location>
        <location evidence="10">Kinetochore</location>
    </subcellularLocation>
    <subcellularLocation>
        <location evidence="10">Nucleus</location>
    </subcellularLocation>
</comment>
<dbReference type="EMBL" id="MCFI01000002">
    <property type="protein sequence ID" value="ORY86797.1"/>
    <property type="molecule type" value="Genomic_DNA"/>
</dbReference>
<evidence type="ECO:0000256" key="6">
    <source>
        <dbReference type="ARBA" id="ARBA00023054"/>
    </source>
</evidence>
<feature type="domain" description="DUF5595" evidence="14">
    <location>
        <begin position="255"/>
        <end position="317"/>
    </location>
</feature>
<feature type="coiled-coil region" evidence="11">
    <location>
        <begin position="344"/>
        <end position="416"/>
    </location>
</feature>
<dbReference type="GO" id="GO:0051301">
    <property type="term" value="P:cell division"/>
    <property type="evidence" value="ECO:0007669"/>
    <property type="project" value="UniProtKB-UniRule"/>
</dbReference>
<comment type="subunit">
    <text evidence="10">Component of the NDC80 complex.</text>
</comment>
<proteinExistence type="inferred from homology"/>
<comment type="similarity">
    <text evidence="1 10">Belongs to the NDC80/HEC1 family.</text>
</comment>
<dbReference type="Pfam" id="PF24487">
    <property type="entry name" value="NDC80_loop"/>
    <property type="match status" value="1"/>
</dbReference>
<dbReference type="PANTHER" id="PTHR10643:SF2">
    <property type="entry name" value="KINETOCHORE PROTEIN NDC80 HOMOLOG"/>
    <property type="match status" value="1"/>
</dbReference>
<evidence type="ECO:0000256" key="9">
    <source>
        <dbReference type="ARBA" id="ARBA00023328"/>
    </source>
</evidence>
<reference evidence="16 17" key="1">
    <citation type="submission" date="2016-07" db="EMBL/GenBank/DDBJ databases">
        <title>Pervasive Adenine N6-methylation of Active Genes in Fungi.</title>
        <authorList>
            <consortium name="DOE Joint Genome Institute"/>
            <person name="Mondo S.J."/>
            <person name="Dannebaum R.O."/>
            <person name="Kuo R.C."/>
            <person name="Labutti K."/>
            <person name="Haridas S."/>
            <person name="Kuo A."/>
            <person name="Salamov A."/>
            <person name="Ahrendt S.R."/>
            <person name="Lipzen A."/>
            <person name="Sullivan W."/>
            <person name="Andreopoulos W.B."/>
            <person name="Clum A."/>
            <person name="Lindquist E."/>
            <person name="Daum C."/>
            <person name="Ramamoorthy G.K."/>
            <person name="Gryganskyi A."/>
            <person name="Culley D."/>
            <person name="Magnuson J.K."/>
            <person name="James T.Y."/>
            <person name="O'Malley M.A."/>
            <person name="Stajich J.E."/>
            <person name="Spatafora J.W."/>
            <person name="Visel A."/>
            <person name="Grigoriev I.V."/>
        </authorList>
    </citation>
    <scope>NUCLEOTIDE SEQUENCE [LARGE SCALE GENOMIC DNA]</scope>
    <source>
        <strain evidence="16 17">12-1054</strain>
    </source>
</reference>
<comment type="caution">
    <text evidence="16">The sequence shown here is derived from an EMBL/GenBank/DDBJ whole genome shotgun (WGS) entry which is preliminary data.</text>
</comment>
<evidence type="ECO:0000256" key="4">
    <source>
        <dbReference type="ARBA" id="ARBA00022776"/>
    </source>
</evidence>
<evidence type="ECO:0000256" key="8">
    <source>
        <dbReference type="ARBA" id="ARBA00023306"/>
    </source>
</evidence>
<dbReference type="Pfam" id="PF03801">
    <property type="entry name" value="Ndc80_HEC"/>
    <property type="match status" value="1"/>
</dbReference>
<gene>
    <name evidence="16" type="ORF">BCR37DRAFT_376032</name>
</gene>
<dbReference type="GO" id="GO:0005634">
    <property type="term" value="C:nucleus"/>
    <property type="evidence" value="ECO:0007669"/>
    <property type="project" value="UniProtKB-SubCell"/>
</dbReference>
<evidence type="ECO:0000313" key="16">
    <source>
        <dbReference type="EMBL" id="ORY86797.1"/>
    </source>
</evidence>
<feature type="compositionally biased region" description="Polar residues" evidence="12">
    <location>
        <begin position="104"/>
        <end position="121"/>
    </location>
</feature>
<dbReference type="OMA" id="PSHKFQK"/>
<evidence type="ECO:0000256" key="5">
    <source>
        <dbReference type="ARBA" id="ARBA00022838"/>
    </source>
</evidence>